<accession>A0A1Q3BVN2</accession>
<dbReference type="AlphaFoldDB" id="A0A1Q3BVN2"/>
<dbReference type="Proteomes" id="UP000187406">
    <property type="component" value="Unassembled WGS sequence"/>
</dbReference>
<name>A0A1Q3BVN2_CEPFO</name>
<reference evidence="2" key="1">
    <citation type="submission" date="2016-04" db="EMBL/GenBank/DDBJ databases">
        <title>Cephalotus genome sequencing.</title>
        <authorList>
            <person name="Fukushima K."/>
            <person name="Hasebe M."/>
            <person name="Fang X."/>
        </authorList>
    </citation>
    <scope>NUCLEOTIDE SEQUENCE [LARGE SCALE GENOMIC DNA]</scope>
    <source>
        <strain evidence="2">cv. St1</strain>
    </source>
</reference>
<dbReference type="InParanoid" id="A0A1Q3BVN2"/>
<gene>
    <name evidence="1" type="ORF">CFOL_v3_15524</name>
</gene>
<organism evidence="1 2">
    <name type="scientific">Cephalotus follicularis</name>
    <name type="common">Albany pitcher plant</name>
    <dbReference type="NCBI Taxonomy" id="3775"/>
    <lineage>
        <taxon>Eukaryota</taxon>
        <taxon>Viridiplantae</taxon>
        <taxon>Streptophyta</taxon>
        <taxon>Embryophyta</taxon>
        <taxon>Tracheophyta</taxon>
        <taxon>Spermatophyta</taxon>
        <taxon>Magnoliopsida</taxon>
        <taxon>eudicotyledons</taxon>
        <taxon>Gunneridae</taxon>
        <taxon>Pentapetalae</taxon>
        <taxon>rosids</taxon>
        <taxon>fabids</taxon>
        <taxon>Oxalidales</taxon>
        <taxon>Cephalotaceae</taxon>
        <taxon>Cephalotus</taxon>
    </lineage>
</organism>
<protein>
    <recommendedName>
        <fullName evidence="3">HAT C-terminal dimerisation domain-containing protein</fullName>
    </recommendedName>
</protein>
<proteinExistence type="predicted"/>
<dbReference type="OrthoDB" id="2017576at2759"/>
<dbReference type="EMBL" id="BDDD01000958">
    <property type="protein sequence ID" value="GAV72035.1"/>
    <property type="molecule type" value="Genomic_DNA"/>
</dbReference>
<sequence>MLQTIALRLLAQQSSSPCAERNWSTYSFAHSMKRNKMTPTRYAQRETKMWDIGGDAFDSLEDVGVLEVASL</sequence>
<comment type="caution">
    <text evidence="1">The sequence shown here is derived from an EMBL/GenBank/DDBJ whole genome shotgun (WGS) entry which is preliminary data.</text>
</comment>
<evidence type="ECO:0008006" key="3">
    <source>
        <dbReference type="Google" id="ProtNLM"/>
    </source>
</evidence>
<keyword evidence="2" id="KW-1185">Reference proteome</keyword>
<evidence type="ECO:0000313" key="2">
    <source>
        <dbReference type="Proteomes" id="UP000187406"/>
    </source>
</evidence>
<evidence type="ECO:0000313" key="1">
    <source>
        <dbReference type="EMBL" id="GAV72035.1"/>
    </source>
</evidence>